<dbReference type="PANTHER" id="PTHR30461:SF2">
    <property type="entry name" value="SERINE RECOMBINASE PINE-RELATED"/>
    <property type="match status" value="1"/>
</dbReference>
<dbReference type="CDD" id="cd00338">
    <property type="entry name" value="Ser_Recombinase"/>
    <property type="match status" value="1"/>
</dbReference>
<feature type="domain" description="Resolvase/invertase-type recombinase catalytic" evidence="4">
    <location>
        <begin position="7"/>
        <end position="153"/>
    </location>
</feature>
<protein>
    <submittedName>
        <fullName evidence="5">Resolvase-like protein</fullName>
    </submittedName>
</protein>
<organism evidence="5 6">
    <name type="scientific">Halorubrum coriense DSM 10284</name>
    <dbReference type="NCBI Taxonomy" id="1227466"/>
    <lineage>
        <taxon>Archaea</taxon>
        <taxon>Methanobacteriati</taxon>
        <taxon>Methanobacteriota</taxon>
        <taxon>Stenosarchaea group</taxon>
        <taxon>Halobacteria</taxon>
        <taxon>Halobacteriales</taxon>
        <taxon>Haloferacaceae</taxon>
        <taxon>Halorubrum</taxon>
    </lineage>
</organism>
<dbReference type="InterPro" id="IPR050639">
    <property type="entry name" value="SSR_resolvase"/>
</dbReference>
<evidence type="ECO:0000313" key="6">
    <source>
        <dbReference type="Proteomes" id="UP000011509"/>
    </source>
</evidence>
<keyword evidence="2" id="KW-0233">DNA recombination</keyword>
<dbReference type="GO" id="GO:0000150">
    <property type="term" value="F:DNA strand exchange activity"/>
    <property type="evidence" value="ECO:0007669"/>
    <property type="project" value="InterPro"/>
</dbReference>
<keyword evidence="1" id="KW-0238">DNA-binding</keyword>
<dbReference type="Proteomes" id="UP000011509">
    <property type="component" value="Unassembled WGS sequence"/>
</dbReference>
<feature type="compositionally biased region" description="Basic and acidic residues" evidence="3">
    <location>
        <begin position="20"/>
        <end position="32"/>
    </location>
</feature>
<feature type="region of interest" description="Disordered" evidence="3">
    <location>
        <begin position="1"/>
        <end position="32"/>
    </location>
</feature>
<dbReference type="STRING" id="1227466.C464_08160"/>
<comment type="caution">
    <text evidence="5">The sequence shown here is derived from an EMBL/GenBank/DDBJ whole genome shotgun (WGS) entry which is preliminary data.</text>
</comment>
<dbReference type="GO" id="GO:0003677">
    <property type="term" value="F:DNA binding"/>
    <property type="evidence" value="ECO:0007669"/>
    <property type="project" value="UniProtKB-KW"/>
</dbReference>
<proteinExistence type="predicted"/>
<dbReference type="InterPro" id="IPR006119">
    <property type="entry name" value="Resolv_N"/>
</dbReference>
<dbReference type="EMBL" id="AOJL01000032">
    <property type="protein sequence ID" value="ELZ47880.1"/>
    <property type="molecule type" value="Genomic_DNA"/>
</dbReference>
<reference evidence="5 6" key="1">
    <citation type="journal article" date="2014" name="PLoS Genet.">
        <title>Phylogenetically driven sequencing of extremely halophilic archaea reveals strategies for static and dynamic osmo-response.</title>
        <authorList>
            <person name="Becker E.A."/>
            <person name="Seitzer P.M."/>
            <person name="Tritt A."/>
            <person name="Larsen D."/>
            <person name="Krusor M."/>
            <person name="Yao A.I."/>
            <person name="Wu D."/>
            <person name="Madern D."/>
            <person name="Eisen J.A."/>
            <person name="Darling A.E."/>
            <person name="Facciotti M.T."/>
        </authorList>
    </citation>
    <scope>NUCLEOTIDE SEQUENCE [LARGE SCALE GENOMIC DNA]</scope>
    <source>
        <strain evidence="5 6">DSM 10284</strain>
    </source>
</reference>
<dbReference type="PATRIC" id="fig|1227466.3.peg.1640"/>
<dbReference type="Pfam" id="PF00239">
    <property type="entry name" value="Resolvase"/>
    <property type="match status" value="1"/>
</dbReference>
<evidence type="ECO:0000259" key="4">
    <source>
        <dbReference type="PROSITE" id="PS51736"/>
    </source>
</evidence>
<accession>M0EJD9</accession>
<evidence type="ECO:0000256" key="1">
    <source>
        <dbReference type="ARBA" id="ARBA00023125"/>
    </source>
</evidence>
<dbReference type="SUPFAM" id="SSF53041">
    <property type="entry name" value="Resolvase-like"/>
    <property type="match status" value="1"/>
</dbReference>
<name>M0EJD9_9EURY</name>
<sequence>MNTTDEDVASYVRSSTADQDEQHQLDDIDEWAERNGIDTSQIDRYADYAKSGTDVGREQFRALIDAVEREEYDRVITWEISRLSRLGSTYQEFFEAAADAGVVVNVTNGWTDTIRPDGTGKLIADISAAVAEEERRKLISRVNSGIKRARKQGKWLGETPGGFERNDQGYLRPILNPDPDEDGYLEIRAALEAIEEGASYRATADGLTMTRQTLSRIHQDDERRGWYLDARADDARVSEALEIVNDGDDAHDRVGGER</sequence>
<dbReference type="OrthoDB" id="24728at2157"/>
<dbReference type="SMART" id="SM00857">
    <property type="entry name" value="Resolvase"/>
    <property type="match status" value="1"/>
</dbReference>
<dbReference type="Gene3D" id="3.40.50.1390">
    <property type="entry name" value="Resolvase, N-terminal catalytic domain"/>
    <property type="match status" value="1"/>
</dbReference>
<dbReference type="PANTHER" id="PTHR30461">
    <property type="entry name" value="DNA-INVERTASE FROM LAMBDOID PROPHAGE"/>
    <property type="match status" value="1"/>
</dbReference>
<gene>
    <name evidence="5" type="ORF">C464_08160</name>
</gene>
<dbReference type="RefSeq" id="WP_006113143.1">
    <property type="nucleotide sequence ID" value="NZ_AOJL01000032.1"/>
</dbReference>
<dbReference type="PROSITE" id="PS51736">
    <property type="entry name" value="RECOMBINASES_3"/>
    <property type="match status" value="1"/>
</dbReference>
<evidence type="ECO:0000256" key="3">
    <source>
        <dbReference type="SAM" id="MobiDB-lite"/>
    </source>
</evidence>
<keyword evidence="6" id="KW-1185">Reference proteome</keyword>
<evidence type="ECO:0000313" key="5">
    <source>
        <dbReference type="EMBL" id="ELZ47880.1"/>
    </source>
</evidence>
<dbReference type="InterPro" id="IPR036162">
    <property type="entry name" value="Resolvase-like_N_sf"/>
</dbReference>
<dbReference type="AlphaFoldDB" id="M0EJD9"/>
<evidence type="ECO:0000256" key="2">
    <source>
        <dbReference type="ARBA" id="ARBA00023172"/>
    </source>
</evidence>